<evidence type="ECO:0000313" key="2">
    <source>
        <dbReference type="Proteomes" id="UP001432322"/>
    </source>
</evidence>
<feature type="non-terminal residue" evidence="1">
    <location>
        <position position="1"/>
    </location>
</feature>
<reference evidence="1" key="1">
    <citation type="submission" date="2023-10" db="EMBL/GenBank/DDBJ databases">
        <title>Genome assembly of Pristionchus species.</title>
        <authorList>
            <person name="Yoshida K."/>
            <person name="Sommer R.J."/>
        </authorList>
    </citation>
    <scope>NUCLEOTIDE SEQUENCE</scope>
    <source>
        <strain evidence="1">RS5133</strain>
    </source>
</reference>
<dbReference type="Proteomes" id="UP001432322">
    <property type="component" value="Unassembled WGS sequence"/>
</dbReference>
<evidence type="ECO:0000313" key="1">
    <source>
        <dbReference type="EMBL" id="GMT32028.1"/>
    </source>
</evidence>
<proteinExistence type="predicted"/>
<organism evidence="1 2">
    <name type="scientific">Pristionchus fissidentatus</name>
    <dbReference type="NCBI Taxonomy" id="1538716"/>
    <lineage>
        <taxon>Eukaryota</taxon>
        <taxon>Metazoa</taxon>
        <taxon>Ecdysozoa</taxon>
        <taxon>Nematoda</taxon>
        <taxon>Chromadorea</taxon>
        <taxon>Rhabditida</taxon>
        <taxon>Rhabditina</taxon>
        <taxon>Diplogasteromorpha</taxon>
        <taxon>Diplogasteroidea</taxon>
        <taxon>Neodiplogasteridae</taxon>
        <taxon>Pristionchus</taxon>
    </lineage>
</organism>
<protein>
    <submittedName>
        <fullName evidence="1">Uncharacterized protein</fullName>
    </submittedName>
</protein>
<sequence length="181" mass="20675">FQVNHPDAEQRQRIAHATCLDYFPTYFVTAELRDNNDVVRCTVTAAFQCVDANAVLIYDKCIVFPEVSDKIKTVDTHSPDEGALPVIYSMKQAQFIAKQAVKKGLGKMWIGVTTDGRSPKGMLIHSKMFNLADVCHWDGEELKSEENVKAVHLFLRTRTDYEFGRWQGHFEKATEDAKWVF</sequence>
<feature type="non-terminal residue" evidence="1">
    <location>
        <position position="181"/>
    </location>
</feature>
<dbReference type="EMBL" id="BTSY01000006">
    <property type="protein sequence ID" value="GMT32028.1"/>
    <property type="molecule type" value="Genomic_DNA"/>
</dbReference>
<comment type="caution">
    <text evidence="1">The sequence shown here is derived from an EMBL/GenBank/DDBJ whole genome shotgun (WGS) entry which is preliminary data.</text>
</comment>
<gene>
    <name evidence="1" type="ORF">PFISCL1PPCAC_23325</name>
</gene>
<keyword evidence="2" id="KW-1185">Reference proteome</keyword>
<dbReference type="AlphaFoldDB" id="A0AAV5WKR7"/>
<accession>A0AAV5WKR7</accession>
<name>A0AAV5WKR7_9BILA</name>